<comment type="caution">
    <text evidence="2">The sequence shown here is derived from an EMBL/GenBank/DDBJ whole genome shotgun (WGS) entry which is preliminary data.</text>
</comment>
<feature type="transmembrane region" description="Helical" evidence="1">
    <location>
        <begin position="333"/>
        <end position="352"/>
    </location>
</feature>
<dbReference type="EMBL" id="RQFT01000012">
    <property type="protein sequence ID" value="TGL03069.1"/>
    <property type="molecule type" value="Genomic_DNA"/>
</dbReference>
<dbReference type="Pfam" id="PF00873">
    <property type="entry name" value="ACR_tran"/>
    <property type="match status" value="2"/>
</dbReference>
<dbReference type="GO" id="GO:0042910">
    <property type="term" value="F:xenobiotic transmembrane transporter activity"/>
    <property type="evidence" value="ECO:0007669"/>
    <property type="project" value="TreeGrafter"/>
</dbReference>
<feature type="transmembrane region" description="Helical" evidence="1">
    <location>
        <begin position="955"/>
        <end position="975"/>
    </location>
</feature>
<dbReference type="Gene3D" id="3.30.70.1320">
    <property type="entry name" value="Multidrug efflux transporter AcrB pore domain like"/>
    <property type="match status" value="1"/>
</dbReference>
<dbReference type="AlphaFoldDB" id="A0A7I0HMU1"/>
<feature type="transmembrane region" description="Helical" evidence="1">
    <location>
        <begin position="857"/>
        <end position="877"/>
    </location>
</feature>
<dbReference type="PANTHER" id="PTHR32063:SF0">
    <property type="entry name" value="SWARMING MOTILITY PROTEIN SWRC"/>
    <property type="match status" value="1"/>
</dbReference>
<reference evidence="2 3" key="1">
    <citation type="journal article" date="2019" name="PLoS Negl. Trop. Dis.">
        <title>Revisiting the worldwide diversity of Leptospira species in the environment.</title>
        <authorList>
            <person name="Vincent A.T."/>
            <person name="Schiettekatte O."/>
            <person name="Bourhy P."/>
            <person name="Veyrier F.J."/>
            <person name="Picardeau M."/>
        </authorList>
    </citation>
    <scope>NUCLEOTIDE SEQUENCE [LARGE SCALE GENOMIC DNA]</scope>
    <source>
        <strain evidence="2 3">201800273</strain>
    </source>
</reference>
<evidence type="ECO:0000313" key="3">
    <source>
        <dbReference type="Proteomes" id="UP000297641"/>
    </source>
</evidence>
<evidence type="ECO:0000313" key="2">
    <source>
        <dbReference type="EMBL" id="TGL03069.1"/>
    </source>
</evidence>
<evidence type="ECO:0000256" key="1">
    <source>
        <dbReference type="SAM" id="Phobius"/>
    </source>
</evidence>
<dbReference type="Gene3D" id="3.30.70.1430">
    <property type="entry name" value="Multidrug efflux transporter AcrB pore domain"/>
    <property type="match status" value="2"/>
</dbReference>
<dbReference type="Gene3D" id="1.20.1640.10">
    <property type="entry name" value="Multidrug efflux transporter AcrB transmembrane domain"/>
    <property type="match status" value="3"/>
</dbReference>
<feature type="transmembrane region" description="Helical" evidence="1">
    <location>
        <begin position="385"/>
        <end position="409"/>
    </location>
</feature>
<feature type="transmembrane region" description="Helical" evidence="1">
    <location>
        <begin position="359"/>
        <end position="379"/>
    </location>
</feature>
<keyword evidence="1" id="KW-0472">Membrane</keyword>
<dbReference type="RefSeq" id="WP_135771593.1">
    <property type="nucleotide sequence ID" value="NZ_RQFT01000012.1"/>
</dbReference>
<dbReference type="InterPro" id="IPR027463">
    <property type="entry name" value="AcrB_DN_DC_subdom"/>
</dbReference>
<feature type="transmembrane region" description="Helical" evidence="1">
    <location>
        <begin position="458"/>
        <end position="486"/>
    </location>
</feature>
<dbReference type="InterPro" id="IPR001036">
    <property type="entry name" value="Acrflvin-R"/>
</dbReference>
<organism evidence="2 3">
    <name type="scientific">Leptospira bouyouniensis</name>
    <dbReference type="NCBI Taxonomy" id="2484911"/>
    <lineage>
        <taxon>Bacteria</taxon>
        <taxon>Pseudomonadati</taxon>
        <taxon>Spirochaetota</taxon>
        <taxon>Spirochaetia</taxon>
        <taxon>Leptospirales</taxon>
        <taxon>Leptospiraceae</taxon>
        <taxon>Leptospira</taxon>
    </lineage>
</organism>
<dbReference type="SUPFAM" id="SSF82866">
    <property type="entry name" value="Multidrug efflux transporter AcrB transmembrane domain"/>
    <property type="match status" value="2"/>
</dbReference>
<keyword evidence="1" id="KW-1133">Transmembrane helix</keyword>
<gene>
    <name evidence="2" type="ORF">EHQ43_14795</name>
</gene>
<feature type="transmembrane region" description="Helical" evidence="1">
    <location>
        <begin position="16"/>
        <end position="33"/>
    </location>
</feature>
<dbReference type="SUPFAM" id="SSF82693">
    <property type="entry name" value="Multidrug efflux transporter AcrB pore domain, PN1, PN2, PC1 and PC2 subdomains"/>
    <property type="match status" value="2"/>
</dbReference>
<feature type="transmembrane region" description="Helical" evidence="1">
    <location>
        <begin position="883"/>
        <end position="905"/>
    </location>
</feature>
<accession>A0A7I0HMU1</accession>
<sequence>MKPIDQLVYSFRKHKHLCWVGLIFITVSIFFRMDQLKIQLLPNLSPLKYYVTTSFSNHSAEVVDLTLSLPMSNRISSLKSVNQIKTYSSHGFSRIEIELNLGSTSWEFKEELYQLLFELKNELPLGVGLPKVSSGKEYQNPFFEFTIKKNTFLSKTQFFYHINQMKYKIERIPGVVEVKKMGDHNPTVIVSLNESKLSLYPIKLSDLEYQFTSAIKSGSLGKISEVDQESEIKFDSEIKSLDEIQKFPFHFGDGKWIQLENIASASIVSLLSDEIVEINGQRSVYFAVYVDCSKNPLEISNQIQQILEEYDDTLQPKVYSDSSIELKSQISQFLFFLTLSLFFASLFSYLMYRQWFPVICLLVSVLFSLIFFFHLLVSFSLSVNLLSLSGISVGIGMLFDANNLIYYSIQSTNTQNKDKVIAVTNGISNVFISLFSSCLTTIVVLFPLLFYAHEWRDFFYDIGLSVILLILSSLFTSVTIVPLFFLSFSGSNGRSFHFLEAPIFKRIVKISSNRLQILIIFVIFGFVLISNFKWGFNKFQIFPKPNPIGQLIQVSPMEKISMKEERFIIQEIQKKFEQDYPNQQLLILPSFEKDEIDAKQFAIPFLLKWYESDSGSTNDTEVFFPINAKRWNLKRINLQSELALSLPFLPTDSVMVFNERWEKLVEWMETMLVSNLNLNSKGKFASIPNVIQIKEWKSNLFLNPELLPDLDDLKQKVLLKNTPKYIGMLGIENPIPIYFELLGSNNFKSEKNSNQLPTFKSHSKESIFPDALFRMKEKKSYSEYKREAGKFYIEWLGDLSIEKNLKGLEEEGFQYKIRSEKNETISFYCILFVLLVFSFLFIYLVLVGIFESFLRPFIYLSISLLYSIAVLFCLVILVPEIHFGHYMGLIVLIGLSLDSISLFGERWEYSKNIKNRKEKIQKVLEWLTKPIILNVGTTFFGLLPVVLIVFPGSEFVRAIAVTICIGILVSLFFIFKIYPLVFQKYLNLNV</sequence>
<dbReference type="PANTHER" id="PTHR32063">
    <property type="match status" value="1"/>
</dbReference>
<dbReference type="GO" id="GO:0005886">
    <property type="term" value="C:plasma membrane"/>
    <property type="evidence" value="ECO:0007669"/>
    <property type="project" value="TreeGrafter"/>
</dbReference>
<keyword evidence="1" id="KW-0812">Transmembrane</keyword>
<feature type="transmembrane region" description="Helical" evidence="1">
    <location>
        <begin position="926"/>
        <end position="949"/>
    </location>
</feature>
<proteinExistence type="predicted"/>
<dbReference type="Proteomes" id="UP000297641">
    <property type="component" value="Unassembled WGS sequence"/>
</dbReference>
<feature type="transmembrane region" description="Helical" evidence="1">
    <location>
        <begin position="825"/>
        <end position="850"/>
    </location>
</feature>
<feature type="transmembrane region" description="Helical" evidence="1">
    <location>
        <begin position="515"/>
        <end position="536"/>
    </location>
</feature>
<feature type="transmembrane region" description="Helical" evidence="1">
    <location>
        <begin position="430"/>
        <end position="452"/>
    </location>
</feature>
<dbReference type="Gene3D" id="3.30.2090.10">
    <property type="entry name" value="Multidrug efflux transporter AcrB TolC docking domain, DN and DC subdomains"/>
    <property type="match status" value="1"/>
</dbReference>
<protein>
    <submittedName>
        <fullName evidence="2">Efflux RND transporter permease subunit</fullName>
    </submittedName>
</protein>
<name>A0A7I0HMU1_9LEPT</name>